<dbReference type="Proteomes" id="UP000807025">
    <property type="component" value="Unassembled WGS sequence"/>
</dbReference>
<feature type="non-terminal residue" evidence="1">
    <location>
        <position position="1"/>
    </location>
</feature>
<gene>
    <name evidence="1" type="ORF">BDN71DRAFT_1398204</name>
</gene>
<accession>A0A9P6DDL5</accession>
<dbReference type="EMBL" id="MU154617">
    <property type="protein sequence ID" value="KAF9491515.1"/>
    <property type="molecule type" value="Genomic_DNA"/>
</dbReference>
<organism evidence="1 2">
    <name type="scientific">Pleurotus eryngii</name>
    <name type="common">Boletus of the steppes</name>
    <dbReference type="NCBI Taxonomy" id="5323"/>
    <lineage>
        <taxon>Eukaryota</taxon>
        <taxon>Fungi</taxon>
        <taxon>Dikarya</taxon>
        <taxon>Basidiomycota</taxon>
        <taxon>Agaricomycotina</taxon>
        <taxon>Agaricomycetes</taxon>
        <taxon>Agaricomycetidae</taxon>
        <taxon>Agaricales</taxon>
        <taxon>Pleurotineae</taxon>
        <taxon>Pleurotaceae</taxon>
        <taxon>Pleurotus</taxon>
    </lineage>
</organism>
<comment type="caution">
    <text evidence="1">The sequence shown here is derived from an EMBL/GenBank/DDBJ whole genome shotgun (WGS) entry which is preliminary data.</text>
</comment>
<sequence>IVAWENNKVQLNPYITTTSHVFKNNVKLQLMEMDKAEARAGGVQVHDKSTTVFLSTRLFIEKSYCTK</sequence>
<proteinExistence type="predicted"/>
<evidence type="ECO:0000313" key="1">
    <source>
        <dbReference type="EMBL" id="KAF9491515.1"/>
    </source>
</evidence>
<evidence type="ECO:0000313" key="2">
    <source>
        <dbReference type="Proteomes" id="UP000807025"/>
    </source>
</evidence>
<dbReference type="AlphaFoldDB" id="A0A9P6DDL5"/>
<protein>
    <submittedName>
        <fullName evidence="1">Uncharacterized protein</fullName>
    </submittedName>
</protein>
<reference evidence="1" key="1">
    <citation type="submission" date="2020-11" db="EMBL/GenBank/DDBJ databases">
        <authorList>
            <consortium name="DOE Joint Genome Institute"/>
            <person name="Ahrendt S."/>
            <person name="Riley R."/>
            <person name="Andreopoulos W."/>
            <person name="Labutti K."/>
            <person name="Pangilinan J."/>
            <person name="Ruiz-Duenas F.J."/>
            <person name="Barrasa J.M."/>
            <person name="Sanchez-Garcia M."/>
            <person name="Camarero S."/>
            <person name="Miyauchi S."/>
            <person name="Serrano A."/>
            <person name="Linde D."/>
            <person name="Babiker R."/>
            <person name="Drula E."/>
            <person name="Ayuso-Fernandez I."/>
            <person name="Pacheco R."/>
            <person name="Padilla G."/>
            <person name="Ferreira P."/>
            <person name="Barriuso J."/>
            <person name="Kellner H."/>
            <person name="Castanera R."/>
            <person name="Alfaro M."/>
            <person name="Ramirez L."/>
            <person name="Pisabarro A.G."/>
            <person name="Kuo A."/>
            <person name="Tritt A."/>
            <person name="Lipzen A."/>
            <person name="He G."/>
            <person name="Yan M."/>
            <person name="Ng V."/>
            <person name="Cullen D."/>
            <person name="Martin F."/>
            <person name="Rosso M.-N."/>
            <person name="Henrissat B."/>
            <person name="Hibbett D."/>
            <person name="Martinez A.T."/>
            <person name="Grigoriev I.V."/>
        </authorList>
    </citation>
    <scope>NUCLEOTIDE SEQUENCE</scope>
    <source>
        <strain evidence="1">ATCC 90797</strain>
    </source>
</reference>
<name>A0A9P6DDL5_PLEER</name>
<keyword evidence="2" id="KW-1185">Reference proteome</keyword>